<dbReference type="OrthoDB" id="862563at2"/>
<reference evidence="4 5" key="1">
    <citation type="journal article" date="2012" name="Stand. Genomic Sci.">
        <title>Genome sequence of the orange-pigmented seawater bacterium Owenweeksia hongkongensis type strain (UST20020801(T)).</title>
        <authorList>
            <person name="Riedel T."/>
            <person name="Held B."/>
            <person name="Nolan M."/>
            <person name="Lucas S."/>
            <person name="Lapidus A."/>
            <person name="Tice H."/>
            <person name="Del Rio T.G."/>
            <person name="Cheng J.F."/>
            <person name="Han C."/>
            <person name="Tapia R."/>
            <person name="Goodwin L.A."/>
            <person name="Pitluck S."/>
            <person name="Liolios K."/>
            <person name="Mavromatis K."/>
            <person name="Pagani I."/>
            <person name="Ivanova N."/>
            <person name="Mikhailova N."/>
            <person name="Pati A."/>
            <person name="Chen A."/>
            <person name="Palaniappan K."/>
            <person name="Rohde M."/>
            <person name="Tindall B.J."/>
            <person name="Detter J.C."/>
            <person name="Goker M."/>
            <person name="Woyke T."/>
            <person name="Bristow J."/>
            <person name="Eisen J.A."/>
            <person name="Markowitz V."/>
            <person name="Hugenholtz P."/>
            <person name="Klenk H.P."/>
            <person name="Kyrpides N.C."/>
        </authorList>
    </citation>
    <scope>NUCLEOTIDE SEQUENCE</scope>
    <source>
        <strain evidence="5">DSM 17368 / JCM 12287 / NRRL B-23963</strain>
    </source>
</reference>
<proteinExistence type="predicted"/>
<dbReference type="PATRIC" id="fig|926562.3.peg.961"/>
<evidence type="ECO:0000313" key="4">
    <source>
        <dbReference type="EMBL" id="AEV31958.1"/>
    </source>
</evidence>
<dbReference type="Proteomes" id="UP000005631">
    <property type="component" value="Chromosome"/>
</dbReference>
<dbReference type="InterPro" id="IPR026444">
    <property type="entry name" value="Secre_tail"/>
</dbReference>
<evidence type="ECO:0000256" key="2">
    <source>
        <dbReference type="SAM" id="SignalP"/>
    </source>
</evidence>
<name>G8R3D7_OWEHD</name>
<dbReference type="HOGENOM" id="CLU_526613_0_0_10"/>
<feature type="signal peptide" evidence="2">
    <location>
        <begin position="1"/>
        <end position="23"/>
    </location>
</feature>
<dbReference type="RefSeq" id="WP_014201319.1">
    <property type="nucleotide sequence ID" value="NC_016599.1"/>
</dbReference>
<evidence type="ECO:0000259" key="3">
    <source>
        <dbReference type="Pfam" id="PF18962"/>
    </source>
</evidence>
<dbReference type="AlphaFoldDB" id="G8R3D7"/>
<dbReference type="STRING" id="926562.Oweho_0948"/>
<evidence type="ECO:0000313" key="5">
    <source>
        <dbReference type="Proteomes" id="UP000005631"/>
    </source>
</evidence>
<dbReference type="Pfam" id="PF18962">
    <property type="entry name" value="Por_Secre_tail"/>
    <property type="match status" value="1"/>
</dbReference>
<gene>
    <name evidence="4" type="ordered locus">Oweho_0948</name>
</gene>
<dbReference type="eggNOG" id="COG4412">
    <property type="taxonomic scope" value="Bacteria"/>
</dbReference>
<dbReference type="eggNOG" id="COG2132">
    <property type="taxonomic scope" value="Bacteria"/>
</dbReference>
<accession>G8R3D7</accession>
<organism evidence="4 5">
    <name type="scientific">Owenweeksia hongkongensis (strain DSM 17368 / CIP 108786 / JCM 12287 / NRRL B-23963 / UST20020801)</name>
    <dbReference type="NCBI Taxonomy" id="926562"/>
    <lineage>
        <taxon>Bacteria</taxon>
        <taxon>Pseudomonadati</taxon>
        <taxon>Bacteroidota</taxon>
        <taxon>Flavobacteriia</taxon>
        <taxon>Flavobacteriales</taxon>
        <taxon>Owenweeksiaceae</taxon>
        <taxon>Owenweeksia</taxon>
    </lineage>
</organism>
<feature type="chain" id="PRO_5003514230" description="Secretion system C-terminal sorting domain-containing protein" evidence="2">
    <location>
        <begin position="24"/>
        <end position="515"/>
    </location>
</feature>
<dbReference type="KEGG" id="oho:Oweho_0948"/>
<evidence type="ECO:0000256" key="1">
    <source>
        <dbReference type="ARBA" id="ARBA00022729"/>
    </source>
</evidence>
<dbReference type="EMBL" id="CP003156">
    <property type="protein sequence ID" value="AEV31958.1"/>
    <property type="molecule type" value="Genomic_DNA"/>
</dbReference>
<feature type="domain" description="Secretion system C-terminal sorting" evidence="3">
    <location>
        <begin position="437"/>
        <end position="511"/>
    </location>
</feature>
<sequence>MKKLLLTIFILSLFATQASASHAAGGSIWYEYIGDSTGIPFHYKVNLEILRRNESGSASLGATLQLNLNSSCYSSQTISVQRVAPPSHLDAGDGGFLPEPKSNCSNADITDPNWINISIHRYQAYVLLPGKCSDFVFSYSLCCLNNNITNLQNPASNNIYLDSRLNNTIGPNTSPKFEISPVLSYCLNQPASSYHSAVEPDGDSLFYTLAHPWTAANTPIAFDSAYSRTQPISTLNGVYFDSIYGVMSFIPNTIENDVVKIKVHEYRMDTAFQARIFVGVTSRQVQYQIVSTCDTAKFSWSFSKDSIVIDASIDPNCYDSIVKFKTGFAFLKSSLAADGSDFTLMDVDAGNVLIPVVSATTNDKSSSLFADEVWLQLNQPIYHDGKFTITSKVGSDTNTILNICGTAIPANDSVSFNVSNCQSNFTINEHKASSIKLYPSPASDYIMIELPLGETLNHWNYTIFNIHGQQVLNNRFEKNKSRGQKVNINSLDAGLYTIKLSSSSGEVRVSKFLKK</sequence>
<keyword evidence="5" id="KW-1185">Reference proteome</keyword>
<keyword evidence="1 2" id="KW-0732">Signal</keyword>
<dbReference type="NCBIfam" id="TIGR04183">
    <property type="entry name" value="Por_Secre_tail"/>
    <property type="match status" value="1"/>
</dbReference>
<protein>
    <recommendedName>
        <fullName evidence="3">Secretion system C-terminal sorting domain-containing protein</fullName>
    </recommendedName>
</protein>